<comment type="similarity">
    <text evidence="2 10">Belongs to the ABC-4 integral membrane protein family. FtsX subfamily.</text>
</comment>
<feature type="transmembrane region" description="Helical" evidence="11">
    <location>
        <begin position="227"/>
        <end position="250"/>
    </location>
</feature>
<proteinExistence type="inferred from homology"/>
<feature type="domain" description="FtsX extracellular" evidence="13">
    <location>
        <begin position="71"/>
        <end position="164"/>
    </location>
</feature>
<dbReference type="AlphaFoldDB" id="A0A9D1PHL8"/>
<dbReference type="InterPro" id="IPR003838">
    <property type="entry name" value="ABC3_permease_C"/>
</dbReference>
<evidence type="ECO:0000256" key="1">
    <source>
        <dbReference type="ARBA" id="ARBA00004651"/>
    </source>
</evidence>
<reference evidence="14" key="2">
    <citation type="submission" date="2021-04" db="EMBL/GenBank/DDBJ databases">
        <authorList>
            <person name="Gilroy R."/>
        </authorList>
    </citation>
    <scope>NUCLEOTIDE SEQUENCE</scope>
    <source>
        <strain evidence="14">CHK193-4272</strain>
    </source>
</reference>
<evidence type="ECO:0000259" key="13">
    <source>
        <dbReference type="Pfam" id="PF18075"/>
    </source>
</evidence>
<dbReference type="PANTHER" id="PTHR47755:SF1">
    <property type="entry name" value="CELL DIVISION PROTEIN FTSX"/>
    <property type="match status" value="1"/>
</dbReference>
<feature type="transmembrane region" description="Helical" evidence="11">
    <location>
        <begin position="28"/>
        <end position="57"/>
    </location>
</feature>
<dbReference type="InterPro" id="IPR058204">
    <property type="entry name" value="FtsX_firmicutes-type"/>
</dbReference>
<evidence type="ECO:0000313" key="15">
    <source>
        <dbReference type="Proteomes" id="UP000886808"/>
    </source>
</evidence>
<evidence type="ECO:0000256" key="10">
    <source>
        <dbReference type="PIRNR" id="PIRNR003097"/>
    </source>
</evidence>
<organism evidence="14 15">
    <name type="scientific">Candidatus Butyricicoccus avistercoris</name>
    <dbReference type="NCBI Taxonomy" id="2838518"/>
    <lineage>
        <taxon>Bacteria</taxon>
        <taxon>Bacillati</taxon>
        <taxon>Bacillota</taxon>
        <taxon>Clostridia</taxon>
        <taxon>Eubacteriales</taxon>
        <taxon>Butyricicoccaceae</taxon>
        <taxon>Butyricicoccus</taxon>
    </lineage>
</organism>
<dbReference type="NCBIfam" id="NF038347">
    <property type="entry name" value="FtsX_Gpos"/>
    <property type="match status" value="1"/>
</dbReference>
<feature type="transmembrane region" description="Helical" evidence="11">
    <location>
        <begin position="183"/>
        <end position="206"/>
    </location>
</feature>
<feature type="transmembrane region" description="Helical" evidence="11">
    <location>
        <begin position="277"/>
        <end position="299"/>
    </location>
</feature>
<gene>
    <name evidence="14" type="primary">ftsX</name>
    <name evidence="14" type="ORF">H9746_02490</name>
</gene>
<keyword evidence="4 10" id="KW-1003">Cell membrane</keyword>
<keyword evidence="8 10" id="KW-0472">Membrane</keyword>
<dbReference type="Pfam" id="PF02687">
    <property type="entry name" value="FtsX"/>
    <property type="match status" value="1"/>
</dbReference>
<keyword evidence="9 10" id="KW-0131">Cell cycle</keyword>
<name>A0A9D1PHL8_9FIRM</name>
<dbReference type="EMBL" id="DXIE01000018">
    <property type="protein sequence ID" value="HIV61704.1"/>
    <property type="molecule type" value="Genomic_DNA"/>
</dbReference>
<protein>
    <recommendedName>
        <fullName evidence="3 10">Cell division protein FtsX</fullName>
    </recommendedName>
</protein>
<evidence type="ECO:0000256" key="7">
    <source>
        <dbReference type="ARBA" id="ARBA00022989"/>
    </source>
</evidence>
<dbReference type="InterPro" id="IPR004513">
    <property type="entry name" value="FtsX"/>
</dbReference>
<comment type="caution">
    <text evidence="14">The sequence shown here is derived from an EMBL/GenBank/DDBJ whole genome shotgun (WGS) entry which is preliminary data.</text>
</comment>
<comment type="function">
    <text evidence="10">Part of the ABC transporter FtsEX involved in asymmetric cellular division facilitating the initiation of sporulation.</text>
</comment>
<evidence type="ECO:0000256" key="5">
    <source>
        <dbReference type="ARBA" id="ARBA00022618"/>
    </source>
</evidence>
<keyword evidence="6 11" id="KW-0812">Transmembrane</keyword>
<reference evidence="14" key="1">
    <citation type="journal article" date="2021" name="PeerJ">
        <title>Extensive microbial diversity within the chicken gut microbiome revealed by metagenomics and culture.</title>
        <authorList>
            <person name="Gilroy R."/>
            <person name="Ravi A."/>
            <person name="Getino M."/>
            <person name="Pursley I."/>
            <person name="Horton D.L."/>
            <person name="Alikhan N.F."/>
            <person name="Baker D."/>
            <person name="Gharbi K."/>
            <person name="Hall N."/>
            <person name="Watson M."/>
            <person name="Adriaenssens E.M."/>
            <person name="Foster-Nyarko E."/>
            <person name="Jarju S."/>
            <person name="Secka A."/>
            <person name="Antonio M."/>
            <person name="Oren A."/>
            <person name="Chaudhuri R.R."/>
            <person name="La Ragione R."/>
            <person name="Hildebrand F."/>
            <person name="Pallen M.J."/>
        </authorList>
    </citation>
    <scope>NUCLEOTIDE SEQUENCE</scope>
    <source>
        <strain evidence="14">CHK193-4272</strain>
    </source>
</reference>
<dbReference type="Gene3D" id="3.30.70.3040">
    <property type="match status" value="1"/>
</dbReference>
<keyword evidence="7 11" id="KW-1133">Transmembrane helix</keyword>
<keyword evidence="5 10" id="KW-0132">Cell division</keyword>
<feature type="domain" description="ABC3 transporter permease C-terminal" evidence="12">
    <location>
        <begin position="188"/>
        <end position="304"/>
    </location>
</feature>
<dbReference type="PANTHER" id="PTHR47755">
    <property type="entry name" value="CELL DIVISION PROTEIN FTSX"/>
    <property type="match status" value="1"/>
</dbReference>
<evidence type="ECO:0000256" key="2">
    <source>
        <dbReference type="ARBA" id="ARBA00007379"/>
    </source>
</evidence>
<evidence type="ECO:0000256" key="6">
    <source>
        <dbReference type="ARBA" id="ARBA00022692"/>
    </source>
</evidence>
<evidence type="ECO:0000256" key="9">
    <source>
        <dbReference type="ARBA" id="ARBA00023306"/>
    </source>
</evidence>
<evidence type="ECO:0000313" key="14">
    <source>
        <dbReference type="EMBL" id="HIV61704.1"/>
    </source>
</evidence>
<dbReference type="GO" id="GO:0051301">
    <property type="term" value="P:cell division"/>
    <property type="evidence" value="ECO:0007669"/>
    <property type="project" value="UniProtKB-KW"/>
</dbReference>
<evidence type="ECO:0000259" key="12">
    <source>
        <dbReference type="Pfam" id="PF02687"/>
    </source>
</evidence>
<dbReference type="PIRSF" id="PIRSF003097">
    <property type="entry name" value="FtsX"/>
    <property type="match status" value="1"/>
</dbReference>
<comment type="subcellular location">
    <subcellularLocation>
        <location evidence="1">Cell membrane</location>
        <topology evidence="1">Multi-pass membrane protein</topology>
    </subcellularLocation>
</comment>
<dbReference type="InterPro" id="IPR040690">
    <property type="entry name" value="FtsX_ECD"/>
</dbReference>
<dbReference type="Proteomes" id="UP000886808">
    <property type="component" value="Unassembled WGS sequence"/>
</dbReference>
<evidence type="ECO:0000256" key="8">
    <source>
        <dbReference type="ARBA" id="ARBA00023136"/>
    </source>
</evidence>
<sequence length="307" mass="34408">MSRKTQKQKRRSSKTGISYFWSEGIHNIFLNGFMSFAAVTIILACLLITGSIVLISYNIDLNIKNLQEDSEIMLFIDESFTDEQAKDIQKELEKIKNVNTVQFQSAEQSLDDLRDQLGSDSDILDGYNSDNNFMRNAYRVTLKNLESAEQTSQQIKKIDGVAKVVIQETTMQMLVNVQNVFRIVSFTLIAALGAISIVIIANTVKLAMFARREEIAIEKMVGATNWFIRWPFVIEGMVLGFISGGLAALAEWGIYEKLVETVTSAIPQFEMAQFHEFGMPLVFIFLGAGIIIGVGGSVLSMRRFLDV</sequence>
<evidence type="ECO:0000256" key="11">
    <source>
        <dbReference type="SAM" id="Phobius"/>
    </source>
</evidence>
<dbReference type="Pfam" id="PF18075">
    <property type="entry name" value="FtsX_ECD"/>
    <property type="match status" value="1"/>
</dbReference>
<dbReference type="GO" id="GO:0005886">
    <property type="term" value="C:plasma membrane"/>
    <property type="evidence" value="ECO:0007669"/>
    <property type="project" value="UniProtKB-SubCell"/>
</dbReference>
<evidence type="ECO:0000256" key="3">
    <source>
        <dbReference type="ARBA" id="ARBA00021907"/>
    </source>
</evidence>
<accession>A0A9D1PHL8</accession>
<evidence type="ECO:0000256" key="4">
    <source>
        <dbReference type="ARBA" id="ARBA00022475"/>
    </source>
</evidence>